<gene>
    <name evidence="1" type="ORF">S01H1_53163</name>
</gene>
<evidence type="ECO:0000313" key="1">
    <source>
        <dbReference type="EMBL" id="GAG21953.1"/>
    </source>
</evidence>
<reference evidence="1" key="1">
    <citation type="journal article" date="2014" name="Front. Microbiol.">
        <title>High frequency of phylogenetically diverse reductive dehalogenase-homologous genes in deep subseafloor sedimentary metagenomes.</title>
        <authorList>
            <person name="Kawai M."/>
            <person name="Futagami T."/>
            <person name="Toyoda A."/>
            <person name="Takaki Y."/>
            <person name="Nishi S."/>
            <person name="Hori S."/>
            <person name="Arai W."/>
            <person name="Tsubouchi T."/>
            <person name="Morono Y."/>
            <person name="Uchiyama I."/>
            <person name="Ito T."/>
            <person name="Fujiyama A."/>
            <person name="Inagaki F."/>
            <person name="Takami H."/>
        </authorList>
    </citation>
    <scope>NUCLEOTIDE SEQUENCE</scope>
    <source>
        <strain evidence="1">Expedition CK06-06</strain>
    </source>
</reference>
<proteinExistence type="predicted"/>
<feature type="non-terminal residue" evidence="1">
    <location>
        <position position="1"/>
    </location>
</feature>
<accession>X0WBN1</accession>
<organism evidence="1">
    <name type="scientific">marine sediment metagenome</name>
    <dbReference type="NCBI Taxonomy" id="412755"/>
    <lineage>
        <taxon>unclassified sequences</taxon>
        <taxon>metagenomes</taxon>
        <taxon>ecological metagenomes</taxon>
    </lineage>
</organism>
<dbReference type="AlphaFoldDB" id="X0WBN1"/>
<dbReference type="InterPro" id="IPR024486">
    <property type="entry name" value="DUF2617"/>
</dbReference>
<comment type="caution">
    <text evidence="1">The sequence shown here is derived from an EMBL/GenBank/DDBJ whole genome shotgun (WGS) entry which is preliminary data.</text>
</comment>
<protein>
    <submittedName>
        <fullName evidence="1">Uncharacterized protein</fullName>
    </submittedName>
</protein>
<dbReference type="Pfam" id="PF10936">
    <property type="entry name" value="DUF2617"/>
    <property type="match status" value="1"/>
</dbReference>
<name>X0WBN1_9ZZZZ</name>
<dbReference type="EMBL" id="BARS01034412">
    <property type="protein sequence ID" value="GAG21953.1"/>
    <property type="molecule type" value="Genomic_DNA"/>
</dbReference>
<sequence length="169" mass="19757">LQFFLYNRPLHPELFEIYHDHRIGKRAYEAHIWITGVSHLVGFYRGDAALTELLSESDDLLPRRGRLLAQPVKGEKNHEATHADGIRYMTSFQVERMSPRLFAKTHDELIDQGARTGLFVPFPEWSTREMMPFTHIDYEARANMLHLFAYHAFPDELTVIKTQSLFELT</sequence>